<reference evidence="1" key="1">
    <citation type="submission" date="2018-05" db="EMBL/GenBank/DDBJ databases">
        <authorList>
            <person name="Lanie J.A."/>
            <person name="Ng W.-L."/>
            <person name="Kazmierczak K.M."/>
            <person name="Andrzejewski T.M."/>
            <person name="Davidsen T.M."/>
            <person name="Wayne K.J."/>
            <person name="Tettelin H."/>
            <person name="Glass J.I."/>
            <person name="Rusch D."/>
            <person name="Podicherti R."/>
            <person name="Tsui H.-C.T."/>
            <person name="Winkler M.E."/>
        </authorList>
    </citation>
    <scope>NUCLEOTIDE SEQUENCE</scope>
</reference>
<sequence length="104" mass="12109">MRAFFLTFAYRPSSIPSNREFIVSDRLKSGQERGHVTELELALLFPDEEREDPLERMLNAGAYVLGFMDLMGIKFLNSHTMDWLRAIYTQVPVNNFKLVRLVIN</sequence>
<evidence type="ECO:0000313" key="1">
    <source>
        <dbReference type="EMBL" id="SVD27232.1"/>
    </source>
</evidence>
<protein>
    <submittedName>
        <fullName evidence="1">Uncharacterized protein</fullName>
    </submittedName>
</protein>
<accession>A0A382TZU0</accession>
<proteinExistence type="predicted"/>
<dbReference type="AlphaFoldDB" id="A0A382TZU0"/>
<dbReference type="EMBL" id="UINC01140218">
    <property type="protein sequence ID" value="SVD27232.1"/>
    <property type="molecule type" value="Genomic_DNA"/>
</dbReference>
<organism evidence="1">
    <name type="scientific">marine metagenome</name>
    <dbReference type="NCBI Taxonomy" id="408172"/>
    <lineage>
        <taxon>unclassified sequences</taxon>
        <taxon>metagenomes</taxon>
        <taxon>ecological metagenomes</taxon>
    </lineage>
</organism>
<gene>
    <name evidence="1" type="ORF">METZ01_LOCUS380086</name>
</gene>
<name>A0A382TZU0_9ZZZZ</name>